<evidence type="ECO:0000256" key="7">
    <source>
        <dbReference type="ARBA" id="ARBA00023049"/>
    </source>
</evidence>
<dbReference type="Proteomes" id="UP000197768">
    <property type="component" value="Unassembled WGS sequence"/>
</dbReference>
<evidence type="ECO:0000256" key="1">
    <source>
        <dbReference type="ARBA" id="ARBA00008721"/>
    </source>
</evidence>
<evidence type="ECO:0000259" key="10">
    <source>
        <dbReference type="Pfam" id="PF18962"/>
    </source>
</evidence>
<evidence type="ECO:0000256" key="3">
    <source>
        <dbReference type="ARBA" id="ARBA00022723"/>
    </source>
</evidence>
<dbReference type="Pfam" id="PF05572">
    <property type="entry name" value="Peptidase_M43"/>
    <property type="match status" value="1"/>
</dbReference>
<keyword evidence="4" id="KW-0732">Signal</keyword>
<keyword evidence="3" id="KW-0479">Metal-binding</keyword>
<dbReference type="SUPFAM" id="SSF55486">
    <property type="entry name" value="Metalloproteases ('zincins'), catalytic domain"/>
    <property type="match status" value="1"/>
</dbReference>
<dbReference type="InterPro" id="IPR008754">
    <property type="entry name" value="Peptidase_M43"/>
</dbReference>
<evidence type="ECO:0000256" key="4">
    <source>
        <dbReference type="ARBA" id="ARBA00022729"/>
    </source>
</evidence>
<feature type="domain" description="Peptidase M43 pregnancy-associated plasma-A" evidence="9">
    <location>
        <begin position="232"/>
        <end position="319"/>
    </location>
</feature>
<dbReference type="GO" id="GO:0006508">
    <property type="term" value="P:proteolysis"/>
    <property type="evidence" value="ECO:0007669"/>
    <property type="project" value="UniProtKB-KW"/>
</dbReference>
<keyword evidence="2" id="KW-0645">Protease</keyword>
<evidence type="ECO:0000259" key="9">
    <source>
        <dbReference type="Pfam" id="PF05572"/>
    </source>
</evidence>
<accession>A0A2D0AIG7</accession>
<keyword evidence="8" id="KW-1015">Disulfide bond</keyword>
<dbReference type="GO" id="GO:0046872">
    <property type="term" value="F:metal ion binding"/>
    <property type="evidence" value="ECO:0007669"/>
    <property type="project" value="UniProtKB-KW"/>
</dbReference>
<dbReference type="PANTHER" id="PTHR47466:SF1">
    <property type="entry name" value="METALLOPROTEASE MEP1 (AFU_ORTHOLOGUE AFUA_1G07730)-RELATED"/>
    <property type="match status" value="1"/>
</dbReference>
<dbReference type="InterPro" id="IPR024079">
    <property type="entry name" value="MetalloPept_cat_dom_sf"/>
</dbReference>
<dbReference type="Pfam" id="PF18962">
    <property type="entry name" value="Por_Secre_tail"/>
    <property type="match status" value="1"/>
</dbReference>
<protein>
    <recommendedName>
        <fullName evidence="13">T9SS type A sorting domain-containing protein</fullName>
    </recommendedName>
</protein>
<dbReference type="InterPro" id="IPR026444">
    <property type="entry name" value="Secre_tail"/>
</dbReference>
<name>A0A2D0AIG7_9FLAO</name>
<dbReference type="PANTHER" id="PTHR47466">
    <property type="match status" value="1"/>
</dbReference>
<comment type="similarity">
    <text evidence="1">Belongs to the peptidase M43B family.</text>
</comment>
<evidence type="ECO:0000256" key="5">
    <source>
        <dbReference type="ARBA" id="ARBA00022801"/>
    </source>
</evidence>
<keyword evidence="7" id="KW-0482">Metalloprotease</keyword>
<evidence type="ECO:0000256" key="8">
    <source>
        <dbReference type="ARBA" id="ARBA00023157"/>
    </source>
</evidence>
<feature type="domain" description="Secretion system C-terminal sorting" evidence="10">
    <location>
        <begin position="351"/>
        <end position="422"/>
    </location>
</feature>
<evidence type="ECO:0000256" key="2">
    <source>
        <dbReference type="ARBA" id="ARBA00022670"/>
    </source>
</evidence>
<dbReference type="AlphaFoldDB" id="A0A2D0AIG7"/>
<evidence type="ECO:0008006" key="13">
    <source>
        <dbReference type="Google" id="ProtNLM"/>
    </source>
</evidence>
<keyword evidence="5" id="KW-0378">Hydrolase</keyword>
<gene>
    <name evidence="11" type="ORF">BWK59_08980</name>
</gene>
<dbReference type="Gene3D" id="2.60.40.3080">
    <property type="match status" value="1"/>
</dbReference>
<dbReference type="NCBIfam" id="TIGR04183">
    <property type="entry name" value="Por_Secre_tail"/>
    <property type="match status" value="1"/>
</dbReference>
<dbReference type="EMBL" id="MTCZ01000084">
    <property type="protein sequence ID" value="OWP83720.1"/>
    <property type="molecule type" value="Genomic_DNA"/>
</dbReference>
<dbReference type="Gene3D" id="3.40.390.10">
    <property type="entry name" value="Collagenase (Catalytic Domain)"/>
    <property type="match status" value="1"/>
</dbReference>
<dbReference type="GO" id="GO:0008237">
    <property type="term" value="F:metallopeptidase activity"/>
    <property type="evidence" value="ECO:0007669"/>
    <property type="project" value="UniProtKB-KW"/>
</dbReference>
<proteinExistence type="inferred from homology"/>
<evidence type="ECO:0000313" key="12">
    <source>
        <dbReference type="Proteomes" id="UP000197768"/>
    </source>
</evidence>
<reference evidence="11 12" key="1">
    <citation type="journal article" date="2017" name="Infect. Genet. Evol.">
        <title>Comparative genome analysis of fish pathogen Flavobacterium columnare reveals extensive sequence diversity within the species.</title>
        <authorList>
            <person name="Kayansamruaj P."/>
            <person name="Dong H.T."/>
            <person name="Hirono I."/>
            <person name="Kondo H."/>
            <person name="Senapin S."/>
            <person name="Rodkhum C."/>
        </authorList>
    </citation>
    <scope>NUCLEOTIDE SEQUENCE [LARGE SCALE GENOMIC DNA]</scope>
    <source>
        <strain evidence="11 12">1215</strain>
    </source>
</reference>
<evidence type="ECO:0000256" key="6">
    <source>
        <dbReference type="ARBA" id="ARBA00022833"/>
    </source>
</evidence>
<sequence length="425" mass="47263">MKIIFKLFLVISVLGFAQDRKCGTQSYMEEYLKDPKNKAIHYDLQEKFRARLLKSTINKEEANKLADPIRIPVAAHFPALTSVSDEVKKCIISLVQSQLDVLNADYNASNKDISKWNENAGLYRNVFSGKMEVEFVLATKNHPKESGLVDGAPAVTFGTDFLNNSDSDLTWKGYMNLVVRQIPKKDPSQAFETLGYSVLGGRPSQGHTVVINTFCFGSGVECPGYQPLKNNDLGRTLTHELGHFLNLEHTFGNNGGCATADDGIADTPKVGKFSEGCPVPGSVSGCVANEKALTMNYMDYVDDACMYMFTQGQTAAMKAYYNVISSQFVKDVFDKAPVVVTIPVQKKEFNIYPVPFGDVLNITFEKVPASCTIQVIDRIGRIVYEENDTQVKTEEKYDLSFLETGVYFLNLKFGNEEIVKKVSKL</sequence>
<keyword evidence="6" id="KW-0862">Zinc</keyword>
<organism evidence="11 12">
    <name type="scientific">Flavobacterium davisii</name>
    <dbReference type="NCBI Taxonomy" id="2906077"/>
    <lineage>
        <taxon>Bacteria</taxon>
        <taxon>Pseudomonadati</taxon>
        <taxon>Bacteroidota</taxon>
        <taxon>Flavobacteriia</taxon>
        <taxon>Flavobacteriales</taxon>
        <taxon>Flavobacteriaceae</taxon>
        <taxon>Flavobacterium</taxon>
    </lineage>
</organism>
<comment type="caution">
    <text evidence="11">The sequence shown here is derived from an EMBL/GenBank/DDBJ whole genome shotgun (WGS) entry which is preliminary data.</text>
</comment>
<evidence type="ECO:0000313" key="11">
    <source>
        <dbReference type="EMBL" id="OWP83720.1"/>
    </source>
</evidence>